<dbReference type="SMART" id="SM00915">
    <property type="entry name" value="Jacalin"/>
    <property type="match status" value="2"/>
</dbReference>
<keyword evidence="4" id="KW-1185">Reference proteome</keyword>
<evidence type="ECO:0000259" key="2">
    <source>
        <dbReference type="PROSITE" id="PS51752"/>
    </source>
</evidence>
<organism evidence="3 4">
    <name type="scientific">Acorus calamus</name>
    <name type="common">Sweet flag</name>
    <dbReference type="NCBI Taxonomy" id="4465"/>
    <lineage>
        <taxon>Eukaryota</taxon>
        <taxon>Viridiplantae</taxon>
        <taxon>Streptophyta</taxon>
        <taxon>Embryophyta</taxon>
        <taxon>Tracheophyta</taxon>
        <taxon>Spermatophyta</taxon>
        <taxon>Magnoliopsida</taxon>
        <taxon>Liliopsida</taxon>
        <taxon>Acoraceae</taxon>
        <taxon>Acorus</taxon>
    </lineage>
</organism>
<evidence type="ECO:0000313" key="4">
    <source>
        <dbReference type="Proteomes" id="UP001180020"/>
    </source>
</evidence>
<accession>A0AAV9DWW8</accession>
<evidence type="ECO:0000256" key="1">
    <source>
        <dbReference type="ARBA" id="ARBA00022734"/>
    </source>
</evidence>
<name>A0AAV9DWW8_ACOCL</name>
<sequence>MDFFHDKSIFIKVASVGQEAGAGEDWDDDHHHETHHIFITYTDSAINSIQTVYKHHGSSVISDRHGGDGTNFASINMRKPLTFISGCYNYHGITSLTFGCENQTYGPFGGSKPDNSKFYFNFNDGARFGGFHGRSSGVRLMALGVYVDTKVKHHLHPKINVHQLACGSAVAHHVRKTNMDLFHDKSIFIKVASVGQEAGAVYKHHGSVISDRHGGDGANFASINMRKPLTFISGCYNYHGITSLTYGCENQTYGPFGGSKPDNSKFYFNFDNGARFGGFHGQSSGVRLMALGVYVDTKVKHHLHPKINVHQLACGSSVAHHVRNV</sequence>
<evidence type="ECO:0000313" key="3">
    <source>
        <dbReference type="EMBL" id="KAK1305788.1"/>
    </source>
</evidence>
<dbReference type="PANTHER" id="PTHR47293:SF15">
    <property type="entry name" value="JACALIN-RELATED LECTIN 19"/>
    <property type="match status" value="1"/>
</dbReference>
<gene>
    <name evidence="3" type="ORF">QJS10_CPA10g00065</name>
</gene>
<reference evidence="3" key="1">
    <citation type="journal article" date="2023" name="Nat. Commun.">
        <title>Diploid and tetraploid genomes of Acorus and the evolution of monocots.</title>
        <authorList>
            <person name="Ma L."/>
            <person name="Liu K.W."/>
            <person name="Li Z."/>
            <person name="Hsiao Y.Y."/>
            <person name="Qi Y."/>
            <person name="Fu T."/>
            <person name="Tang G.D."/>
            <person name="Zhang D."/>
            <person name="Sun W.H."/>
            <person name="Liu D.K."/>
            <person name="Li Y."/>
            <person name="Chen G.Z."/>
            <person name="Liu X.D."/>
            <person name="Liao X.Y."/>
            <person name="Jiang Y.T."/>
            <person name="Yu X."/>
            <person name="Hao Y."/>
            <person name="Huang J."/>
            <person name="Zhao X.W."/>
            <person name="Ke S."/>
            <person name="Chen Y.Y."/>
            <person name="Wu W.L."/>
            <person name="Hsu J.L."/>
            <person name="Lin Y.F."/>
            <person name="Huang M.D."/>
            <person name="Li C.Y."/>
            <person name="Huang L."/>
            <person name="Wang Z.W."/>
            <person name="Zhao X."/>
            <person name="Zhong W.Y."/>
            <person name="Peng D.H."/>
            <person name="Ahmad S."/>
            <person name="Lan S."/>
            <person name="Zhang J.S."/>
            <person name="Tsai W.C."/>
            <person name="Van de Peer Y."/>
            <person name="Liu Z.J."/>
        </authorList>
    </citation>
    <scope>NUCLEOTIDE SEQUENCE</scope>
    <source>
        <strain evidence="3">CP</strain>
    </source>
</reference>
<dbReference type="Pfam" id="PF01419">
    <property type="entry name" value="Jacalin"/>
    <property type="match status" value="2"/>
</dbReference>
<dbReference type="PROSITE" id="PS51752">
    <property type="entry name" value="JACALIN_LECTIN"/>
    <property type="match status" value="1"/>
</dbReference>
<dbReference type="Proteomes" id="UP001180020">
    <property type="component" value="Unassembled WGS sequence"/>
</dbReference>
<dbReference type="GO" id="GO:0030246">
    <property type="term" value="F:carbohydrate binding"/>
    <property type="evidence" value="ECO:0007669"/>
    <property type="project" value="UniProtKB-KW"/>
</dbReference>
<dbReference type="InterPro" id="IPR036404">
    <property type="entry name" value="Jacalin-like_lectin_dom_sf"/>
</dbReference>
<proteinExistence type="predicted"/>
<reference evidence="3" key="2">
    <citation type="submission" date="2023-06" db="EMBL/GenBank/DDBJ databases">
        <authorList>
            <person name="Ma L."/>
            <person name="Liu K.-W."/>
            <person name="Li Z."/>
            <person name="Hsiao Y.-Y."/>
            <person name="Qi Y."/>
            <person name="Fu T."/>
            <person name="Tang G."/>
            <person name="Zhang D."/>
            <person name="Sun W.-H."/>
            <person name="Liu D.-K."/>
            <person name="Li Y."/>
            <person name="Chen G.-Z."/>
            <person name="Liu X.-D."/>
            <person name="Liao X.-Y."/>
            <person name="Jiang Y.-T."/>
            <person name="Yu X."/>
            <person name="Hao Y."/>
            <person name="Huang J."/>
            <person name="Zhao X.-W."/>
            <person name="Ke S."/>
            <person name="Chen Y.-Y."/>
            <person name="Wu W.-L."/>
            <person name="Hsu J.-L."/>
            <person name="Lin Y.-F."/>
            <person name="Huang M.-D."/>
            <person name="Li C.-Y."/>
            <person name="Huang L."/>
            <person name="Wang Z.-W."/>
            <person name="Zhao X."/>
            <person name="Zhong W.-Y."/>
            <person name="Peng D.-H."/>
            <person name="Ahmad S."/>
            <person name="Lan S."/>
            <person name="Zhang J.-S."/>
            <person name="Tsai W.-C."/>
            <person name="Van De Peer Y."/>
            <person name="Liu Z.-J."/>
        </authorList>
    </citation>
    <scope>NUCLEOTIDE SEQUENCE</scope>
    <source>
        <strain evidence="3">CP</strain>
        <tissue evidence="3">Leaves</tissue>
    </source>
</reference>
<dbReference type="PANTHER" id="PTHR47293">
    <property type="entry name" value="JACALIN-RELATED LECTIN 3"/>
    <property type="match status" value="1"/>
</dbReference>
<dbReference type="Gene3D" id="2.100.10.30">
    <property type="entry name" value="Jacalin-like lectin domain"/>
    <property type="match status" value="2"/>
</dbReference>
<protein>
    <recommendedName>
        <fullName evidence="2">Jacalin-type lectin domain-containing protein</fullName>
    </recommendedName>
</protein>
<dbReference type="SUPFAM" id="SSF51101">
    <property type="entry name" value="Mannose-binding lectins"/>
    <property type="match status" value="2"/>
</dbReference>
<dbReference type="EMBL" id="JAUJYO010000010">
    <property type="protein sequence ID" value="KAK1305788.1"/>
    <property type="molecule type" value="Genomic_DNA"/>
</dbReference>
<dbReference type="AlphaFoldDB" id="A0AAV9DWW8"/>
<dbReference type="InterPro" id="IPR001229">
    <property type="entry name" value="Jacalin-like_lectin_dom"/>
</dbReference>
<comment type="caution">
    <text evidence="3">The sequence shown here is derived from an EMBL/GenBank/DDBJ whole genome shotgun (WGS) entry which is preliminary data.</text>
</comment>
<keyword evidence="1" id="KW-0430">Lectin</keyword>
<feature type="domain" description="Jacalin-type lectin" evidence="2">
    <location>
        <begin position="10"/>
        <end position="149"/>
    </location>
</feature>